<name>A0ABP9Y0W8_9FUNG</name>
<accession>A0ABP9Y0W8</accession>
<evidence type="ECO:0000313" key="2">
    <source>
        <dbReference type="EMBL" id="GAA5800652.1"/>
    </source>
</evidence>
<evidence type="ECO:0000313" key="3">
    <source>
        <dbReference type="Proteomes" id="UP001476247"/>
    </source>
</evidence>
<keyword evidence="3" id="KW-1185">Reference proteome</keyword>
<sequence length="259" mass="29384">MSIISVLSIGLSSLIDFGDTDEDSQKPLLNQIWNPLYNDLTTIYKTRKYHLPADLKCAWNLLAIFCEKNNSTVKAKKYLRDIMDVEYKNKGYSENHRILKVFEFVLELYDENIWIFDDNQKKSGTSVIFYFTVNCIITGCYKIDVRCVINSPGEDDIDVGALEAANELPSEKKKYDAAKLLIEAKDVLDLAINRTIHVEDIRSLSGTGFQVRGYHNDQKKSKVPEDDTPSTTSEATTVTTATSNTYSLNYDPDLVDEYG</sequence>
<feature type="compositionally biased region" description="Low complexity" evidence="1">
    <location>
        <begin position="229"/>
        <end position="239"/>
    </location>
</feature>
<dbReference type="EMBL" id="BAABUJ010000016">
    <property type="protein sequence ID" value="GAA5800652.1"/>
    <property type="molecule type" value="Genomic_DNA"/>
</dbReference>
<evidence type="ECO:0000256" key="1">
    <source>
        <dbReference type="SAM" id="MobiDB-lite"/>
    </source>
</evidence>
<feature type="compositionally biased region" description="Basic and acidic residues" evidence="1">
    <location>
        <begin position="215"/>
        <end position="225"/>
    </location>
</feature>
<comment type="caution">
    <text evidence="2">The sequence shown here is derived from an EMBL/GenBank/DDBJ whole genome shotgun (WGS) entry which is preliminary data.</text>
</comment>
<proteinExistence type="predicted"/>
<organism evidence="2 3">
    <name type="scientific">Helicostylum pulchrum</name>
    <dbReference type="NCBI Taxonomy" id="562976"/>
    <lineage>
        <taxon>Eukaryota</taxon>
        <taxon>Fungi</taxon>
        <taxon>Fungi incertae sedis</taxon>
        <taxon>Mucoromycota</taxon>
        <taxon>Mucoromycotina</taxon>
        <taxon>Mucoromycetes</taxon>
        <taxon>Mucorales</taxon>
        <taxon>Mucorineae</taxon>
        <taxon>Mucoraceae</taxon>
        <taxon>Helicostylum</taxon>
    </lineage>
</organism>
<gene>
    <name evidence="2" type="ORF">HPULCUR_006088</name>
</gene>
<dbReference type="Proteomes" id="UP001476247">
    <property type="component" value="Unassembled WGS sequence"/>
</dbReference>
<protein>
    <submittedName>
        <fullName evidence="2">Uncharacterized protein</fullName>
    </submittedName>
</protein>
<feature type="region of interest" description="Disordered" evidence="1">
    <location>
        <begin position="215"/>
        <end position="239"/>
    </location>
</feature>
<reference evidence="2 3" key="1">
    <citation type="submission" date="2024-04" db="EMBL/GenBank/DDBJ databases">
        <title>genome sequences of Mucor flavus KT1a and Helicostylum pulchrum KT1b strains isolation_sourced from the surface of a dry-aged beef.</title>
        <authorList>
            <person name="Toyotome T."/>
            <person name="Hosono M."/>
            <person name="Torimaru M."/>
            <person name="Fukuda K."/>
            <person name="Mikami N."/>
        </authorList>
    </citation>
    <scope>NUCLEOTIDE SEQUENCE [LARGE SCALE GENOMIC DNA]</scope>
    <source>
        <strain evidence="2 3">KT1b</strain>
    </source>
</reference>